<evidence type="ECO:0000313" key="3">
    <source>
        <dbReference type="Proteomes" id="UP000184267"/>
    </source>
</evidence>
<evidence type="ECO:0000313" key="2">
    <source>
        <dbReference type="EMBL" id="OJT14090.1"/>
    </source>
</evidence>
<keyword evidence="3" id="KW-1185">Reference proteome</keyword>
<protein>
    <submittedName>
        <fullName evidence="2">Uncharacterized protein</fullName>
    </submittedName>
</protein>
<feature type="region of interest" description="Disordered" evidence="1">
    <location>
        <begin position="132"/>
        <end position="177"/>
    </location>
</feature>
<feature type="compositionally biased region" description="Gly residues" evidence="1">
    <location>
        <begin position="153"/>
        <end position="168"/>
    </location>
</feature>
<comment type="caution">
    <text evidence="2">The sequence shown here is derived from an EMBL/GenBank/DDBJ whole genome shotgun (WGS) entry which is preliminary data.</text>
</comment>
<accession>A0A1M2W2T0</accession>
<sequence length="177" mass="17782">MVLGPRSLRIRLRACFLSQAPSFQTTQLVKSHPSASVADMPRPCQQLEEEEVLQGMAGANTLALPTKTVAASLLRECRSTLEMRLQAKEGNPAYGQGNAAAPPPGYGAPNYGTGNAAAPGYMPNYYGTPGAGASNVHGYGAVPGAGPSNPQGYGSGGYGAPGNGGAPGGSSSSSGQN</sequence>
<name>A0A1M2W2T0_TRAPU</name>
<dbReference type="Proteomes" id="UP000184267">
    <property type="component" value="Unassembled WGS sequence"/>
</dbReference>
<reference evidence="2 3" key="1">
    <citation type="submission" date="2016-10" db="EMBL/GenBank/DDBJ databases">
        <title>Genome sequence of the basidiomycete white-rot fungus Trametes pubescens.</title>
        <authorList>
            <person name="Makela M.R."/>
            <person name="Granchi Z."/>
            <person name="Peng M."/>
            <person name="De Vries R.P."/>
            <person name="Grigoriev I."/>
            <person name="Riley R."/>
            <person name="Hilden K."/>
        </authorList>
    </citation>
    <scope>NUCLEOTIDE SEQUENCE [LARGE SCALE GENOMIC DNA]</scope>
    <source>
        <strain evidence="2 3">FBCC735</strain>
    </source>
</reference>
<gene>
    <name evidence="2" type="ORF">TRAPUB_9366</name>
</gene>
<dbReference type="AlphaFoldDB" id="A0A1M2W2T0"/>
<organism evidence="2 3">
    <name type="scientific">Trametes pubescens</name>
    <name type="common">White-rot fungus</name>
    <dbReference type="NCBI Taxonomy" id="154538"/>
    <lineage>
        <taxon>Eukaryota</taxon>
        <taxon>Fungi</taxon>
        <taxon>Dikarya</taxon>
        <taxon>Basidiomycota</taxon>
        <taxon>Agaricomycotina</taxon>
        <taxon>Agaricomycetes</taxon>
        <taxon>Polyporales</taxon>
        <taxon>Polyporaceae</taxon>
        <taxon>Trametes</taxon>
    </lineage>
</organism>
<dbReference type="EMBL" id="MNAD01000324">
    <property type="protein sequence ID" value="OJT14090.1"/>
    <property type="molecule type" value="Genomic_DNA"/>
</dbReference>
<evidence type="ECO:0000256" key="1">
    <source>
        <dbReference type="SAM" id="MobiDB-lite"/>
    </source>
</evidence>
<proteinExistence type="predicted"/>